<evidence type="ECO:0000259" key="10">
    <source>
        <dbReference type="Pfam" id="PF13962"/>
    </source>
</evidence>
<evidence type="ECO:0000256" key="6">
    <source>
        <dbReference type="ARBA" id="ARBA00023136"/>
    </source>
</evidence>
<evidence type="ECO:0000313" key="11">
    <source>
        <dbReference type="EMBL" id="KAD5802634.1"/>
    </source>
</evidence>
<dbReference type="InterPro" id="IPR002110">
    <property type="entry name" value="Ankyrin_rpt"/>
</dbReference>
<dbReference type="SUPFAM" id="SSF48403">
    <property type="entry name" value="Ankyrin repeat"/>
    <property type="match status" value="1"/>
</dbReference>
<dbReference type="Gene3D" id="1.25.40.20">
    <property type="entry name" value="Ankyrin repeat-containing domain"/>
    <property type="match status" value="2"/>
</dbReference>
<dbReference type="GO" id="GO:0005886">
    <property type="term" value="C:plasma membrane"/>
    <property type="evidence" value="ECO:0007669"/>
    <property type="project" value="TreeGrafter"/>
</dbReference>
<sequence>MNQRLFQAAWNGDVDHLLKEVEANPTMLHELALLGGENPLHTACLAGHLYFAATVVKLRPQLSWELNQSGLSPLHIAAACGNEDIVKELLKGDLDLCLIEGIDRKIPLHLAVIKGNVEVVRELLSSHLDSIGCMTSQGETCLHLAVKNNQFKAFHALIHHLKQINKEDLLNSKDFHGNTVLHLAVSRKQYEVVELLLNGLVISKEKMELNSLNNSGLTPLDMLLMFQSEAGDREIEEILRQAGALKAGNLQSPPHTQEERPNYHDSRLHEGLRSPAKKLLDYFKYNTLNDSPSKVRNTLLVIVILITAATYQPVLSPPGGFWQDDSIPSMVNNSSSITTSNDTASKPHTAGQAIMLTENPIAFGIFLFANSMGFYMSIHMILILTAAFPMRMELHILVFALSATYSTCMSAIAPGQDSHLLTQLNKGLNLLMDSSSILAAVLASKQNELDAIMGTTTRIPRLSSAAGFFKCSTALGSGDLLPPFAVVGSELERIHPRRDGRDGHYLAHCQCCFQGKELYKSYRKKYLGPI</sequence>
<dbReference type="SMART" id="SM00248">
    <property type="entry name" value="ANK"/>
    <property type="match status" value="5"/>
</dbReference>
<feature type="repeat" description="ANK" evidence="7">
    <location>
        <begin position="103"/>
        <end position="129"/>
    </location>
</feature>
<dbReference type="Pfam" id="PF12796">
    <property type="entry name" value="Ank_2"/>
    <property type="match status" value="2"/>
</dbReference>
<evidence type="ECO:0000256" key="1">
    <source>
        <dbReference type="ARBA" id="ARBA00004141"/>
    </source>
</evidence>
<dbReference type="InterPro" id="IPR036770">
    <property type="entry name" value="Ankyrin_rpt-contain_sf"/>
</dbReference>
<evidence type="ECO:0000256" key="9">
    <source>
        <dbReference type="SAM" id="Phobius"/>
    </source>
</evidence>
<dbReference type="Pfam" id="PF13962">
    <property type="entry name" value="PGG"/>
    <property type="match status" value="1"/>
</dbReference>
<feature type="transmembrane region" description="Helical" evidence="9">
    <location>
        <begin position="396"/>
        <end position="415"/>
    </location>
</feature>
<feature type="domain" description="PGG" evidence="10">
    <location>
        <begin position="294"/>
        <end position="410"/>
    </location>
</feature>
<comment type="subcellular location">
    <subcellularLocation>
        <location evidence="1">Membrane</location>
        <topology evidence="1">Multi-pass membrane protein</topology>
    </subcellularLocation>
</comment>
<accession>A0A5N6P079</accession>
<reference evidence="11 12" key="1">
    <citation type="submission" date="2019-05" db="EMBL/GenBank/DDBJ databases">
        <title>Mikania micrantha, genome provides insights into the molecular mechanism of rapid growth.</title>
        <authorList>
            <person name="Liu B."/>
        </authorList>
    </citation>
    <scope>NUCLEOTIDE SEQUENCE [LARGE SCALE GENOMIC DNA]</scope>
    <source>
        <strain evidence="11">NLD-2019</strain>
        <tissue evidence="11">Leaf</tissue>
    </source>
</reference>
<proteinExistence type="predicted"/>
<evidence type="ECO:0000256" key="7">
    <source>
        <dbReference type="PROSITE-ProRule" id="PRU00023"/>
    </source>
</evidence>
<feature type="region of interest" description="Disordered" evidence="8">
    <location>
        <begin position="246"/>
        <end position="269"/>
    </location>
</feature>
<keyword evidence="2 9" id="KW-0812">Transmembrane</keyword>
<dbReference type="Pfam" id="PF13857">
    <property type="entry name" value="Ank_5"/>
    <property type="match status" value="1"/>
</dbReference>
<dbReference type="InterPro" id="IPR026961">
    <property type="entry name" value="PGG_dom"/>
</dbReference>
<comment type="caution">
    <text evidence="11">The sequence shown here is derived from an EMBL/GenBank/DDBJ whole genome shotgun (WGS) entry which is preliminary data.</text>
</comment>
<evidence type="ECO:0000256" key="3">
    <source>
        <dbReference type="ARBA" id="ARBA00022737"/>
    </source>
</evidence>
<evidence type="ECO:0000256" key="4">
    <source>
        <dbReference type="ARBA" id="ARBA00022989"/>
    </source>
</evidence>
<feature type="repeat" description="ANK" evidence="7">
    <location>
        <begin position="176"/>
        <end position="198"/>
    </location>
</feature>
<organism evidence="11 12">
    <name type="scientific">Mikania micrantha</name>
    <name type="common">bitter vine</name>
    <dbReference type="NCBI Taxonomy" id="192012"/>
    <lineage>
        <taxon>Eukaryota</taxon>
        <taxon>Viridiplantae</taxon>
        <taxon>Streptophyta</taxon>
        <taxon>Embryophyta</taxon>
        <taxon>Tracheophyta</taxon>
        <taxon>Spermatophyta</taxon>
        <taxon>Magnoliopsida</taxon>
        <taxon>eudicotyledons</taxon>
        <taxon>Gunneridae</taxon>
        <taxon>Pentapetalae</taxon>
        <taxon>asterids</taxon>
        <taxon>campanulids</taxon>
        <taxon>Asterales</taxon>
        <taxon>Asteraceae</taxon>
        <taxon>Asteroideae</taxon>
        <taxon>Heliantheae alliance</taxon>
        <taxon>Eupatorieae</taxon>
        <taxon>Mikania</taxon>
    </lineage>
</organism>
<keyword evidence="5 7" id="KW-0040">ANK repeat</keyword>
<dbReference type="AlphaFoldDB" id="A0A5N6P079"/>
<dbReference type="PANTHER" id="PTHR24186">
    <property type="entry name" value="PROTEIN PHOSPHATASE 1 REGULATORY SUBUNIT"/>
    <property type="match status" value="1"/>
</dbReference>
<keyword evidence="12" id="KW-1185">Reference proteome</keyword>
<feature type="compositionally biased region" description="Basic and acidic residues" evidence="8">
    <location>
        <begin position="256"/>
        <end position="269"/>
    </location>
</feature>
<keyword evidence="3" id="KW-0677">Repeat</keyword>
<dbReference type="PROSITE" id="PS50088">
    <property type="entry name" value="ANK_REPEAT"/>
    <property type="match status" value="4"/>
</dbReference>
<evidence type="ECO:0000256" key="8">
    <source>
        <dbReference type="SAM" id="MobiDB-lite"/>
    </source>
</evidence>
<dbReference type="PANTHER" id="PTHR24186:SF56">
    <property type="entry name" value="PGG DOMAIN-CONTAINING PROTEIN"/>
    <property type="match status" value="1"/>
</dbReference>
<feature type="transmembrane region" description="Helical" evidence="9">
    <location>
        <begin position="361"/>
        <end position="384"/>
    </location>
</feature>
<keyword evidence="4 9" id="KW-1133">Transmembrane helix</keyword>
<gene>
    <name evidence="11" type="ORF">E3N88_13994</name>
</gene>
<dbReference type="PROSITE" id="PS50297">
    <property type="entry name" value="ANK_REP_REGION"/>
    <property type="match status" value="3"/>
</dbReference>
<dbReference type="EMBL" id="SZYD01000007">
    <property type="protein sequence ID" value="KAD5802634.1"/>
    <property type="molecule type" value="Genomic_DNA"/>
</dbReference>
<keyword evidence="6 9" id="KW-0472">Membrane</keyword>
<feature type="repeat" description="ANK" evidence="7">
    <location>
        <begin position="137"/>
        <end position="169"/>
    </location>
</feature>
<evidence type="ECO:0000256" key="5">
    <source>
        <dbReference type="ARBA" id="ARBA00023043"/>
    </source>
</evidence>
<dbReference type="Proteomes" id="UP000326396">
    <property type="component" value="Linkage Group LG15"/>
</dbReference>
<dbReference type="OrthoDB" id="674805at2759"/>
<name>A0A5N6P079_9ASTR</name>
<feature type="transmembrane region" description="Helical" evidence="9">
    <location>
        <begin position="298"/>
        <end position="315"/>
    </location>
</feature>
<feature type="repeat" description="ANK" evidence="7">
    <location>
        <begin position="69"/>
        <end position="101"/>
    </location>
</feature>
<evidence type="ECO:0000256" key="2">
    <source>
        <dbReference type="ARBA" id="ARBA00022692"/>
    </source>
</evidence>
<evidence type="ECO:0000313" key="12">
    <source>
        <dbReference type="Proteomes" id="UP000326396"/>
    </source>
</evidence>
<protein>
    <recommendedName>
        <fullName evidence="10">PGG domain-containing protein</fullName>
    </recommendedName>
</protein>